<dbReference type="EMBL" id="GL380131">
    <property type="protein sequence ID" value="EGT47699.1"/>
    <property type="molecule type" value="Genomic_DNA"/>
</dbReference>
<feature type="transmembrane region" description="Helical" evidence="1">
    <location>
        <begin position="105"/>
        <end position="127"/>
    </location>
</feature>
<feature type="transmembrane region" description="Helical" evidence="1">
    <location>
        <begin position="205"/>
        <end position="224"/>
    </location>
</feature>
<protein>
    <submittedName>
        <fullName evidence="2">Uncharacterized protein</fullName>
    </submittedName>
</protein>
<dbReference type="STRING" id="135651.G0P8D0"/>
<keyword evidence="1" id="KW-1133">Transmembrane helix</keyword>
<dbReference type="InParanoid" id="G0P8D0"/>
<dbReference type="Pfam" id="PF10321">
    <property type="entry name" value="7TM_GPCR_Srt"/>
    <property type="match status" value="1"/>
</dbReference>
<dbReference type="Proteomes" id="UP000008068">
    <property type="component" value="Unassembled WGS sequence"/>
</dbReference>
<dbReference type="OMA" id="GCFLYVY"/>
<dbReference type="AlphaFoldDB" id="G0P8D0"/>
<keyword evidence="3" id="KW-1185">Reference proteome</keyword>
<feature type="transmembrane region" description="Helical" evidence="1">
    <location>
        <begin position="67"/>
        <end position="93"/>
    </location>
</feature>
<dbReference type="OrthoDB" id="5834342at2759"/>
<sequence length="296" mass="34460">MLYDIFTSGTVISPYYYNCIGTSSYTVSKPIIGLVYLSIGLFSQFLYILVLYNILRSKQLFSLPCYKIMFFLGIPDIFSLIFCADFAGFYSIFGLHPCYSIKFTFTTGCLVFGSWHMSCMYVLLLAFNRVCELISPNKCAFMFRTKCLKTLIFLPVPYFIYFAFFTKPTFFNSSVSAFLLNPMSEATKNFPSEYYTVEAYVFNNFFVMIFIGCCYLVICCYLLTESWKIQMKQTSTLVKRVTYQCLTVCTCHFVGCFLYVYIQYFWIPEFLSIVCHLAWIGNHSKFDSNSPFQINR</sequence>
<feature type="transmembrane region" description="Helical" evidence="1">
    <location>
        <begin position="147"/>
        <end position="165"/>
    </location>
</feature>
<evidence type="ECO:0000313" key="2">
    <source>
        <dbReference type="EMBL" id="EGT47699.1"/>
    </source>
</evidence>
<dbReference type="PANTHER" id="PTHR23021:SF11">
    <property type="entry name" value="SERPENTINE RECEPTOR, CLASS T"/>
    <property type="match status" value="1"/>
</dbReference>
<name>G0P8D0_CAEBE</name>
<dbReference type="PANTHER" id="PTHR23021">
    <property type="entry name" value="SERPENTINE RECEPTOR, CLASS T"/>
    <property type="match status" value="1"/>
</dbReference>
<dbReference type="InterPro" id="IPR019425">
    <property type="entry name" value="7TM_GPCR_serpentine_rcpt_Srt"/>
</dbReference>
<organism evidence="3">
    <name type="scientific">Caenorhabditis brenneri</name>
    <name type="common">Nematode worm</name>
    <dbReference type="NCBI Taxonomy" id="135651"/>
    <lineage>
        <taxon>Eukaryota</taxon>
        <taxon>Metazoa</taxon>
        <taxon>Ecdysozoa</taxon>
        <taxon>Nematoda</taxon>
        <taxon>Chromadorea</taxon>
        <taxon>Rhabditida</taxon>
        <taxon>Rhabditina</taxon>
        <taxon>Rhabditomorpha</taxon>
        <taxon>Rhabditoidea</taxon>
        <taxon>Rhabditidae</taxon>
        <taxon>Peloderinae</taxon>
        <taxon>Caenorhabditis</taxon>
    </lineage>
</organism>
<dbReference type="Gene3D" id="1.20.1070.10">
    <property type="entry name" value="Rhodopsin 7-helix transmembrane proteins"/>
    <property type="match status" value="1"/>
</dbReference>
<keyword evidence="1" id="KW-0472">Membrane</keyword>
<keyword evidence="1" id="KW-0812">Transmembrane</keyword>
<reference evidence="3" key="1">
    <citation type="submission" date="2011-07" db="EMBL/GenBank/DDBJ databases">
        <authorList>
            <consortium name="Caenorhabditis brenneri Sequencing and Analysis Consortium"/>
            <person name="Wilson R.K."/>
        </authorList>
    </citation>
    <scope>NUCLEOTIDE SEQUENCE [LARGE SCALE GENOMIC DNA]</scope>
    <source>
        <strain evidence="3">PB2801</strain>
    </source>
</reference>
<feature type="transmembrane region" description="Helical" evidence="1">
    <location>
        <begin position="31"/>
        <end position="55"/>
    </location>
</feature>
<feature type="transmembrane region" description="Helical" evidence="1">
    <location>
        <begin position="245"/>
        <end position="266"/>
    </location>
</feature>
<proteinExistence type="predicted"/>
<accession>G0P8D0</accession>
<evidence type="ECO:0000313" key="3">
    <source>
        <dbReference type="Proteomes" id="UP000008068"/>
    </source>
</evidence>
<dbReference type="HOGENOM" id="CLU_788094_0_0_1"/>
<dbReference type="SUPFAM" id="SSF81321">
    <property type="entry name" value="Family A G protein-coupled receptor-like"/>
    <property type="match status" value="1"/>
</dbReference>
<evidence type="ECO:0000256" key="1">
    <source>
        <dbReference type="SAM" id="Phobius"/>
    </source>
</evidence>
<gene>
    <name evidence="2" type="ORF">CAEBREN_07569</name>
</gene>
<dbReference type="eggNOG" id="ENOG502RAU8">
    <property type="taxonomic scope" value="Eukaryota"/>
</dbReference>